<organism evidence="5 6">
    <name type="scientific">Cladorrhinum samala</name>
    <dbReference type="NCBI Taxonomy" id="585594"/>
    <lineage>
        <taxon>Eukaryota</taxon>
        <taxon>Fungi</taxon>
        <taxon>Dikarya</taxon>
        <taxon>Ascomycota</taxon>
        <taxon>Pezizomycotina</taxon>
        <taxon>Sordariomycetes</taxon>
        <taxon>Sordariomycetidae</taxon>
        <taxon>Sordariales</taxon>
        <taxon>Podosporaceae</taxon>
        <taxon>Cladorrhinum</taxon>
    </lineage>
</organism>
<evidence type="ECO:0000256" key="3">
    <source>
        <dbReference type="SAM" id="MobiDB-lite"/>
    </source>
</evidence>
<reference evidence="5" key="2">
    <citation type="submission" date="2023-06" db="EMBL/GenBank/DDBJ databases">
        <authorList>
            <consortium name="Lawrence Berkeley National Laboratory"/>
            <person name="Mondo S.J."/>
            <person name="Hensen N."/>
            <person name="Bonometti L."/>
            <person name="Westerberg I."/>
            <person name="Brannstrom I.O."/>
            <person name="Guillou S."/>
            <person name="Cros-Aarteil S."/>
            <person name="Calhoun S."/>
            <person name="Haridas S."/>
            <person name="Kuo A."/>
            <person name="Pangilinan J."/>
            <person name="Riley R."/>
            <person name="Labutti K."/>
            <person name="Andreopoulos B."/>
            <person name="Lipzen A."/>
            <person name="Chen C."/>
            <person name="Yanf M."/>
            <person name="Daum C."/>
            <person name="Ng V."/>
            <person name="Clum A."/>
            <person name="Steindorff A."/>
            <person name="Ohm R."/>
            <person name="Martin F."/>
            <person name="Silar P."/>
            <person name="Natvig D."/>
            <person name="Lalanne C."/>
            <person name="Gautier V."/>
            <person name="Ament-Velasquez S.L."/>
            <person name="Kruys A."/>
            <person name="Hutchinson M.I."/>
            <person name="Powell A.J."/>
            <person name="Barry K."/>
            <person name="Miller A.N."/>
            <person name="Grigoriev I.V."/>
            <person name="Debuchy R."/>
            <person name="Gladieux P."/>
            <person name="Thoren M.H."/>
            <person name="Johannesson H."/>
        </authorList>
    </citation>
    <scope>NUCLEOTIDE SEQUENCE</scope>
    <source>
        <strain evidence="5">PSN324</strain>
    </source>
</reference>
<gene>
    <name evidence="5" type="ORF">QBC42DRAFT_211639</name>
</gene>
<feature type="compositionally biased region" description="Polar residues" evidence="3">
    <location>
        <begin position="14"/>
        <end position="36"/>
    </location>
</feature>
<evidence type="ECO:0000256" key="1">
    <source>
        <dbReference type="ARBA" id="ARBA00001917"/>
    </source>
</evidence>
<dbReference type="AlphaFoldDB" id="A0AAV9HB72"/>
<name>A0AAV9HB72_9PEZI</name>
<dbReference type="Gene3D" id="3.20.20.70">
    <property type="entry name" value="Aldolase class I"/>
    <property type="match status" value="1"/>
</dbReference>
<dbReference type="InterPro" id="IPR013785">
    <property type="entry name" value="Aldolase_TIM"/>
</dbReference>
<dbReference type="InterPro" id="IPR037396">
    <property type="entry name" value="FMN_HAD"/>
</dbReference>
<keyword evidence="2" id="KW-0560">Oxidoreductase</keyword>
<dbReference type="EMBL" id="MU865092">
    <property type="protein sequence ID" value="KAK4457893.1"/>
    <property type="molecule type" value="Genomic_DNA"/>
</dbReference>
<dbReference type="PANTHER" id="PTHR10578:SF86">
    <property type="entry name" value="DEPENDENT DEHYDROGENASE, PUTATIVE (AFU_ORTHOLOGUE AFUA_6G02720)-RELATED"/>
    <property type="match status" value="1"/>
</dbReference>
<evidence type="ECO:0000256" key="2">
    <source>
        <dbReference type="ARBA" id="ARBA00023002"/>
    </source>
</evidence>
<comment type="caution">
    <text evidence="5">The sequence shown here is derived from an EMBL/GenBank/DDBJ whole genome shotgun (WGS) entry which is preliminary data.</text>
</comment>
<keyword evidence="6" id="KW-1185">Reference proteome</keyword>
<feature type="compositionally biased region" description="Basic and acidic residues" evidence="3">
    <location>
        <begin position="1"/>
        <end position="13"/>
    </location>
</feature>
<proteinExistence type="predicted"/>
<dbReference type="PROSITE" id="PS00557">
    <property type="entry name" value="FMN_HYDROXY_ACID_DH_1"/>
    <property type="match status" value="1"/>
</dbReference>
<dbReference type="Proteomes" id="UP001321749">
    <property type="component" value="Unassembled WGS sequence"/>
</dbReference>
<feature type="compositionally biased region" description="Low complexity" evidence="3">
    <location>
        <begin position="50"/>
        <end position="73"/>
    </location>
</feature>
<dbReference type="InterPro" id="IPR000262">
    <property type="entry name" value="FMN-dep_DH"/>
</dbReference>
<feature type="region of interest" description="Disordered" evidence="3">
    <location>
        <begin position="216"/>
        <end position="236"/>
    </location>
</feature>
<dbReference type="PANTHER" id="PTHR10578">
    <property type="entry name" value="S -2-HYDROXY-ACID OXIDASE-RELATED"/>
    <property type="match status" value="1"/>
</dbReference>
<dbReference type="PROSITE" id="PS51349">
    <property type="entry name" value="FMN_HYDROXY_ACID_DH_2"/>
    <property type="match status" value="1"/>
</dbReference>
<sequence length="500" mass="53978">MISHSREGFHKMESSPTPSQRTILPSTPRTIRPINNSKHEEAPTTPSLTSDGNNNDNNNNSSSNNNNGSNSNNVRPSYGQYQLDLYTDALLTGQKPIVTCDPNKLEEQARAVMSTEGFDYVMGGAGEQSTVVANRKAFAQWRLVPRMLRGAVHRRDLGVKLFGRNYDSPVLMAPIGVQTAYHPEGEKAVAQACADLGVPFIFSTASTTTLEDVASEVFAPPPPSTPPASPSSSRSLPIPRAKHLWFQLYWPLDDDITASLLSRARVAGCEVLVVTLDTPTMSWRPYDLDNGFLPFSVGQGNALGFSDPVVQKRFADRFGFGADEPPTIEDNVGAASRFWCGEVFSGNAHRWEDLATLRRLWGEERPIVLKGILSVEDAVLAAEHGVNGIIVSNHGGRQLDGAVPALEVLPEIVDAVGERLTVMFDSGIRTGADALKALALGAKAVLVGRPVIYGLGIAGYQGAKHVLAGLLADLDQSMGLSGVQRVAELNRSMLRKIHYA</sequence>
<dbReference type="InterPro" id="IPR008259">
    <property type="entry name" value="FMN_hydac_DH_AS"/>
</dbReference>
<evidence type="ECO:0000313" key="5">
    <source>
        <dbReference type="EMBL" id="KAK4457893.1"/>
    </source>
</evidence>
<feature type="region of interest" description="Disordered" evidence="3">
    <location>
        <begin position="1"/>
        <end position="77"/>
    </location>
</feature>
<evidence type="ECO:0000313" key="6">
    <source>
        <dbReference type="Proteomes" id="UP001321749"/>
    </source>
</evidence>
<dbReference type="SUPFAM" id="SSF51395">
    <property type="entry name" value="FMN-linked oxidoreductases"/>
    <property type="match status" value="1"/>
</dbReference>
<dbReference type="GO" id="GO:0016491">
    <property type="term" value="F:oxidoreductase activity"/>
    <property type="evidence" value="ECO:0007669"/>
    <property type="project" value="UniProtKB-KW"/>
</dbReference>
<reference evidence="5" key="1">
    <citation type="journal article" date="2023" name="Mol. Phylogenet. Evol.">
        <title>Genome-scale phylogeny and comparative genomics of the fungal order Sordariales.</title>
        <authorList>
            <person name="Hensen N."/>
            <person name="Bonometti L."/>
            <person name="Westerberg I."/>
            <person name="Brannstrom I.O."/>
            <person name="Guillou S."/>
            <person name="Cros-Aarteil S."/>
            <person name="Calhoun S."/>
            <person name="Haridas S."/>
            <person name="Kuo A."/>
            <person name="Mondo S."/>
            <person name="Pangilinan J."/>
            <person name="Riley R."/>
            <person name="LaButti K."/>
            <person name="Andreopoulos B."/>
            <person name="Lipzen A."/>
            <person name="Chen C."/>
            <person name="Yan M."/>
            <person name="Daum C."/>
            <person name="Ng V."/>
            <person name="Clum A."/>
            <person name="Steindorff A."/>
            <person name="Ohm R.A."/>
            <person name="Martin F."/>
            <person name="Silar P."/>
            <person name="Natvig D.O."/>
            <person name="Lalanne C."/>
            <person name="Gautier V."/>
            <person name="Ament-Velasquez S.L."/>
            <person name="Kruys A."/>
            <person name="Hutchinson M.I."/>
            <person name="Powell A.J."/>
            <person name="Barry K."/>
            <person name="Miller A.N."/>
            <person name="Grigoriev I.V."/>
            <person name="Debuchy R."/>
            <person name="Gladieux P."/>
            <person name="Hiltunen Thoren M."/>
            <person name="Johannesson H."/>
        </authorList>
    </citation>
    <scope>NUCLEOTIDE SEQUENCE</scope>
    <source>
        <strain evidence="5">PSN324</strain>
    </source>
</reference>
<dbReference type="Pfam" id="PF01070">
    <property type="entry name" value="FMN_dh"/>
    <property type="match status" value="1"/>
</dbReference>
<accession>A0AAV9HB72</accession>
<feature type="compositionally biased region" description="Pro residues" evidence="3">
    <location>
        <begin position="219"/>
        <end position="229"/>
    </location>
</feature>
<evidence type="ECO:0000259" key="4">
    <source>
        <dbReference type="PROSITE" id="PS51349"/>
    </source>
</evidence>
<feature type="domain" description="FMN hydroxy acid dehydrogenase" evidence="4">
    <location>
        <begin position="94"/>
        <end position="499"/>
    </location>
</feature>
<protein>
    <recommendedName>
        <fullName evidence="4">FMN hydroxy acid dehydrogenase domain-containing protein</fullName>
    </recommendedName>
</protein>
<comment type="cofactor">
    <cofactor evidence="1">
        <name>FMN</name>
        <dbReference type="ChEBI" id="CHEBI:58210"/>
    </cofactor>
</comment>